<organism evidence="8 9">
    <name type="scientific">Drosophila gunungcola</name>
    <name type="common">fruit fly</name>
    <dbReference type="NCBI Taxonomy" id="103775"/>
    <lineage>
        <taxon>Eukaryota</taxon>
        <taxon>Metazoa</taxon>
        <taxon>Ecdysozoa</taxon>
        <taxon>Arthropoda</taxon>
        <taxon>Hexapoda</taxon>
        <taxon>Insecta</taxon>
        <taxon>Pterygota</taxon>
        <taxon>Neoptera</taxon>
        <taxon>Endopterygota</taxon>
        <taxon>Diptera</taxon>
        <taxon>Brachycera</taxon>
        <taxon>Muscomorpha</taxon>
        <taxon>Ephydroidea</taxon>
        <taxon>Drosophilidae</taxon>
        <taxon>Drosophila</taxon>
        <taxon>Sophophora</taxon>
    </lineage>
</organism>
<dbReference type="InterPro" id="IPR007875">
    <property type="entry name" value="Sprouty"/>
</dbReference>
<proteinExistence type="inferred from homology"/>
<comment type="similarity">
    <text evidence="3">Belongs to the TRAPP small subunits family. BET3 subfamily.</text>
</comment>
<dbReference type="GO" id="GO:0005794">
    <property type="term" value="C:Golgi apparatus"/>
    <property type="evidence" value="ECO:0007669"/>
    <property type="project" value="UniProtKB-SubCell"/>
</dbReference>
<keyword evidence="5" id="KW-0472">Membrane</keyword>
<evidence type="ECO:0000256" key="2">
    <source>
        <dbReference type="ARBA" id="ARBA00004222"/>
    </source>
</evidence>
<feature type="compositionally biased region" description="Basic and acidic residues" evidence="6">
    <location>
        <begin position="393"/>
        <end position="410"/>
    </location>
</feature>
<feature type="region of interest" description="Disordered" evidence="6">
    <location>
        <begin position="390"/>
        <end position="434"/>
    </location>
</feature>
<dbReference type="InterPro" id="IPR000697">
    <property type="entry name" value="WH1/EVH1_dom"/>
</dbReference>
<dbReference type="GO" id="GO:0030008">
    <property type="term" value="C:TRAPP complex"/>
    <property type="evidence" value="ECO:0007669"/>
    <property type="project" value="InterPro"/>
</dbReference>
<evidence type="ECO:0000313" key="9">
    <source>
        <dbReference type="Proteomes" id="UP001059596"/>
    </source>
</evidence>
<gene>
    <name evidence="8" type="ORF">M5D96_008217</name>
</gene>
<dbReference type="InterPro" id="IPR007194">
    <property type="entry name" value="TRAPP_component"/>
</dbReference>
<dbReference type="SMART" id="SM00875">
    <property type="entry name" value="BACK"/>
    <property type="match status" value="1"/>
</dbReference>
<dbReference type="Gene3D" id="2.30.29.30">
    <property type="entry name" value="Pleckstrin-homology domain (PH domain)/Phosphotyrosine-binding domain (PTB)"/>
    <property type="match status" value="1"/>
</dbReference>
<evidence type="ECO:0000256" key="5">
    <source>
        <dbReference type="ARBA" id="ARBA00023136"/>
    </source>
</evidence>
<dbReference type="InterPro" id="IPR016696">
    <property type="entry name" value="TRAPP-I_su5"/>
</dbReference>
<dbReference type="PROSITE" id="PS50229">
    <property type="entry name" value="WH1"/>
    <property type="match status" value="1"/>
</dbReference>
<feature type="compositionally biased region" description="Low complexity" evidence="6">
    <location>
        <begin position="199"/>
        <end position="220"/>
    </location>
</feature>
<comment type="caution">
    <text evidence="8">The sequence shown here is derived from an EMBL/GenBank/DDBJ whole genome shotgun (WGS) entry which is preliminary data.</text>
</comment>
<dbReference type="InterPro" id="IPR011993">
    <property type="entry name" value="PH-like_dom_sf"/>
</dbReference>
<dbReference type="Gene3D" id="1.25.40.420">
    <property type="match status" value="1"/>
</dbReference>
<comment type="subcellular location">
    <subcellularLocation>
        <location evidence="1">Cell membrane</location>
        <topology evidence="1">Peripheral membrane protein</topology>
    </subcellularLocation>
    <subcellularLocation>
        <location evidence="2">Golgi apparatus</location>
        <location evidence="2">cis-Golgi network</location>
    </subcellularLocation>
</comment>
<dbReference type="Pfam" id="PF07707">
    <property type="entry name" value="BACK"/>
    <property type="match status" value="1"/>
</dbReference>
<dbReference type="GO" id="GO:0048193">
    <property type="term" value="P:Golgi vesicle transport"/>
    <property type="evidence" value="ECO:0007669"/>
    <property type="project" value="InterPro"/>
</dbReference>
<evidence type="ECO:0000313" key="8">
    <source>
        <dbReference type="EMBL" id="KAI8038323.1"/>
    </source>
</evidence>
<dbReference type="AlphaFoldDB" id="A0A9P9YKA4"/>
<protein>
    <recommendedName>
        <fullName evidence="7">WH1 domain-containing protein</fullName>
    </recommendedName>
</protein>
<sequence length="924" mass="105178">MTEGHESDFLVTVRAQVMTRDESTEGWLPLAGGGLANVSIRKRARLSPLASGHDYIIYGQRISDQSVILSCVINRDLKYYKVMPTFHHWRAGKQRNGLTFQTAADARAFDKGVLRAYNELIDGLAKSNPTIICPPLTKYDSVGEDDVFMTLDLPVESESLQKIHSSPEGSEKSHKSVSNNSDSEKLPPPPIHYISTDKTSATTSPPDAPPASAAPSPATAGQIAASENYSYVTLTAVHHDYNYPVVDQPVGAQKRNALEAAQAMAAAQTVGGGTGRDGGSGKPLHKPNVSDILKKETRSRCRYCHELYSEDFNRRGACEYAPDPFRSGYDDAEGETAQHPCDCSASEAGCSKRWLGLALLSLFVPCLWCYPPLRACHLAGIHCGLCGGQHKPHHDDDPRPRSEFHYHHPEQSMSSVKRPWGTNKKQSQPSQTQSQRHFYNWELSHSLGAPQQQMPPYLMQPTDRKAPQNDYGRLLPKFNPTESASCDELNSVTRLVSKTEDLDLKRVFKRFSKDGFEVTESSNRSLFEFGHNFEDVEGWLTMEQPSKDQLPSVYSRYFSELKTIPLLVTLPEDRVSQKAFMLIYKWMLSDDPFLERRYIVEIFVAATYLRIDELLSHCWNEDTACILYVETRYHPALDVVRTLMLTRIQKFLLTFVATRDFLDLPLTHLIFLLSSSSICVNTEVEVLFMAVRWLGHDWSQRSAHAQRLASCIRFHLMPLWYLLYVRREEDHQVVKELLSLEEADRQINEAISNITSRILRIQKMEKLEALKISSMRPRSNILDRPLSKGKTEVSQSIVALLFSEIVQYSQSRVFTVPELQTRLHDLGQDVGTRIIDLYFVRERSSKRETKLTQMLLFVKTTVWKNLFGKEAEKLEHANDDERTYYIIEKDPLPCKVTAHWHKGTTYMVKFEDFVIARDKQMEEK</sequence>
<keyword evidence="9" id="KW-1185">Reference proteome</keyword>
<accession>A0A9P9YKA4</accession>
<dbReference type="SUPFAM" id="SSF111126">
    <property type="entry name" value="Ligand-binding domain in the NO signalling and Golgi transport"/>
    <property type="match status" value="1"/>
</dbReference>
<evidence type="ECO:0000256" key="1">
    <source>
        <dbReference type="ARBA" id="ARBA00004202"/>
    </source>
</evidence>
<keyword evidence="4" id="KW-1003">Cell membrane</keyword>
<feature type="region of interest" description="Disordered" evidence="6">
    <location>
        <begin position="160"/>
        <end position="220"/>
    </location>
</feature>
<dbReference type="Pfam" id="PF05210">
    <property type="entry name" value="Sprouty"/>
    <property type="match status" value="1"/>
</dbReference>
<dbReference type="PANTHER" id="PTHR22667:SF0">
    <property type="entry name" value="AT01380P-RELATED"/>
    <property type="match status" value="1"/>
</dbReference>
<dbReference type="Gene3D" id="3.30.1380.20">
    <property type="entry name" value="Trafficking protein particle complex subunit 3"/>
    <property type="match status" value="1"/>
</dbReference>
<name>A0A9P9YKA4_9MUSC</name>
<dbReference type="InterPro" id="IPR024096">
    <property type="entry name" value="NO_sig/Golgi_transp_ligand-bd"/>
</dbReference>
<dbReference type="CDD" id="cd10574">
    <property type="entry name" value="EVH1_SPRED-like"/>
    <property type="match status" value="1"/>
</dbReference>
<evidence type="ECO:0000259" key="7">
    <source>
        <dbReference type="PROSITE" id="PS50229"/>
    </source>
</evidence>
<feature type="domain" description="WH1" evidence="7">
    <location>
        <begin position="1"/>
        <end position="120"/>
    </location>
</feature>
<dbReference type="GO" id="GO:1902532">
    <property type="term" value="P:negative regulation of intracellular signal transduction"/>
    <property type="evidence" value="ECO:0007669"/>
    <property type="project" value="UniProtKB-ARBA"/>
</dbReference>
<dbReference type="CDD" id="cd14943">
    <property type="entry name" value="TRAPPC5_Trs31"/>
    <property type="match status" value="1"/>
</dbReference>
<evidence type="ECO:0000256" key="3">
    <source>
        <dbReference type="ARBA" id="ARBA00006218"/>
    </source>
</evidence>
<dbReference type="InterPro" id="IPR041937">
    <property type="entry name" value="SPRE_EVH1"/>
</dbReference>
<dbReference type="FunFam" id="2.30.29.30:FF:000052">
    <property type="entry name" value="Sprouty-related, EVH1 domain containing 2"/>
    <property type="match status" value="1"/>
</dbReference>
<dbReference type="PROSITE" id="PS51227">
    <property type="entry name" value="SPR"/>
    <property type="match status" value="1"/>
</dbReference>
<dbReference type="Pfam" id="PF00568">
    <property type="entry name" value="WH1"/>
    <property type="match status" value="1"/>
</dbReference>
<evidence type="ECO:0000256" key="4">
    <source>
        <dbReference type="ARBA" id="ARBA00022475"/>
    </source>
</evidence>
<dbReference type="GO" id="GO:0005886">
    <property type="term" value="C:plasma membrane"/>
    <property type="evidence" value="ECO:0007669"/>
    <property type="project" value="UniProtKB-SubCell"/>
</dbReference>
<dbReference type="Proteomes" id="UP001059596">
    <property type="component" value="Unassembled WGS sequence"/>
</dbReference>
<reference evidence="8" key="1">
    <citation type="journal article" date="2023" name="Genome Biol. Evol.">
        <title>Long-read-based Genome Assembly of Drosophila gunungcola Reveals Fewer Chemosensory Genes in Flower-breeding Species.</title>
        <authorList>
            <person name="Negi A."/>
            <person name="Liao B.Y."/>
            <person name="Yeh S.D."/>
        </authorList>
    </citation>
    <scope>NUCLEOTIDE SEQUENCE</scope>
    <source>
        <strain evidence="8">Sukarami</strain>
    </source>
</reference>
<dbReference type="SUPFAM" id="SSF50729">
    <property type="entry name" value="PH domain-like"/>
    <property type="match status" value="1"/>
</dbReference>
<dbReference type="EMBL" id="JAMKOV010000007">
    <property type="protein sequence ID" value="KAI8038323.1"/>
    <property type="molecule type" value="Genomic_DNA"/>
</dbReference>
<dbReference type="SMART" id="SM00461">
    <property type="entry name" value="WH1"/>
    <property type="match status" value="1"/>
</dbReference>
<dbReference type="Pfam" id="PF04051">
    <property type="entry name" value="TRAPP"/>
    <property type="match status" value="1"/>
</dbReference>
<evidence type="ECO:0000256" key="6">
    <source>
        <dbReference type="SAM" id="MobiDB-lite"/>
    </source>
</evidence>
<dbReference type="InterPro" id="IPR011705">
    <property type="entry name" value="BACK"/>
</dbReference>
<dbReference type="PANTHER" id="PTHR22667">
    <property type="entry name" value="AT01380P-RELATED"/>
    <property type="match status" value="1"/>
</dbReference>